<protein>
    <submittedName>
        <fullName evidence="2">Uncharacterized protein</fullName>
    </submittedName>
</protein>
<accession>A0A512HYB9</accession>
<dbReference type="EMBL" id="BJZQ01000019">
    <property type="protein sequence ID" value="GEO90459.1"/>
    <property type="molecule type" value="Genomic_DNA"/>
</dbReference>
<gene>
    <name evidence="2" type="ORF">AFL01nite_27860</name>
</gene>
<proteinExistence type="predicted"/>
<keyword evidence="1" id="KW-0472">Membrane</keyword>
<dbReference type="Proteomes" id="UP000321769">
    <property type="component" value="Unassembled WGS sequence"/>
</dbReference>
<evidence type="ECO:0000313" key="3">
    <source>
        <dbReference type="Proteomes" id="UP000321769"/>
    </source>
</evidence>
<keyword evidence="1" id="KW-1133">Transmembrane helix</keyword>
<organism evidence="2 3">
    <name type="scientific">Aeromicrobium flavum</name>
    <dbReference type="NCBI Taxonomy" id="416568"/>
    <lineage>
        <taxon>Bacteria</taxon>
        <taxon>Bacillati</taxon>
        <taxon>Actinomycetota</taxon>
        <taxon>Actinomycetes</taxon>
        <taxon>Propionibacteriales</taxon>
        <taxon>Nocardioidaceae</taxon>
        <taxon>Aeromicrobium</taxon>
    </lineage>
</organism>
<name>A0A512HYB9_9ACTN</name>
<reference evidence="2 3" key="1">
    <citation type="submission" date="2019-07" db="EMBL/GenBank/DDBJ databases">
        <title>Whole genome shotgun sequence of Aeromicrobium flavum NBRC 107625.</title>
        <authorList>
            <person name="Hosoyama A."/>
            <person name="Uohara A."/>
            <person name="Ohji S."/>
            <person name="Ichikawa N."/>
        </authorList>
    </citation>
    <scope>NUCLEOTIDE SEQUENCE [LARGE SCALE GENOMIC DNA]</scope>
    <source>
        <strain evidence="2 3">NBRC 107625</strain>
    </source>
</reference>
<dbReference type="AlphaFoldDB" id="A0A512HYB9"/>
<evidence type="ECO:0000256" key="1">
    <source>
        <dbReference type="SAM" id="Phobius"/>
    </source>
</evidence>
<sequence length="54" mass="5612">MRSRLARLRTQERGDVPGWVMITLMTAGIVAGLTALAGPALTSMLNQALTSVGG</sequence>
<evidence type="ECO:0000313" key="2">
    <source>
        <dbReference type="EMBL" id="GEO90459.1"/>
    </source>
</evidence>
<feature type="transmembrane region" description="Helical" evidence="1">
    <location>
        <begin position="20"/>
        <end position="41"/>
    </location>
</feature>
<dbReference type="RefSeq" id="WP_186813960.1">
    <property type="nucleotide sequence ID" value="NZ_BAAAYQ010000005.1"/>
</dbReference>
<keyword evidence="3" id="KW-1185">Reference proteome</keyword>
<comment type="caution">
    <text evidence="2">The sequence shown here is derived from an EMBL/GenBank/DDBJ whole genome shotgun (WGS) entry which is preliminary data.</text>
</comment>
<keyword evidence="1" id="KW-0812">Transmembrane</keyword>